<reference evidence="3" key="1">
    <citation type="journal article" date="2021" name="Elife">
        <title>Highly contiguous assemblies of 101 drosophilid genomes.</title>
        <authorList>
            <person name="Kim B.Y."/>
            <person name="Wang J.R."/>
            <person name="Miller D.E."/>
            <person name="Barmina O."/>
            <person name="Delaney E."/>
            <person name="Thompson A."/>
            <person name="Comeault A.A."/>
            <person name="Peede D."/>
            <person name="D'Agostino E.R."/>
            <person name="Pelaez J."/>
            <person name="Aguilar J.M."/>
            <person name="Haji D."/>
            <person name="Matsunaga T."/>
            <person name="Armstrong E.E."/>
            <person name="Zych M."/>
            <person name="Ogawa Y."/>
            <person name="Stamenkovic-Radak M."/>
            <person name="Jelic M."/>
            <person name="Veselinovic M.S."/>
            <person name="Tanaskovic M."/>
            <person name="Eric P."/>
            <person name="Gao J.J."/>
            <person name="Katoh T.K."/>
            <person name="Toda M.J."/>
            <person name="Watabe H."/>
            <person name="Watada M."/>
            <person name="Davis J.S."/>
            <person name="Moyle L.C."/>
            <person name="Manoli G."/>
            <person name="Bertolini E."/>
            <person name="Kostal V."/>
            <person name="Hawley R.S."/>
            <person name="Takahashi A."/>
            <person name="Jones C.D."/>
            <person name="Price D.K."/>
            <person name="Whiteman N."/>
            <person name="Kopp A."/>
            <person name="Matute D.R."/>
            <person name="Petrov D.A."/>
        </authorList>
    </citation>
    <scope>NUCLEOTIDE SEQUENCE [LARGE SCALE GENOMIC DNA]</scope>
</reference>
<accession>A0A6P4DZ70</accession>
<dbReference type="OMA" id="CKDGPCR"/>
<dbReference type="EnsemblMetazoa" id="XM_017115363.2">
    <property type="protein sequence ID" value="XP_016970852.1"/>
    <property type="gene ID" value="LOC108038535"/>
</dbReference>
<dbReference type="Proteomes" id="UP001652680">
    <property type="component" value="Unassembled WGS sequence"/>
</dbReference>
<dbReference type="GeneID" id="108038535"/>
<proteinExistence type="predicted"/>
<sequence length="90" mass="10508">MAARLLSIFKLSEHILPRRKFAHQSLYFARGMAKRKDQSQNTEKGKKTCAKNQFFGGCFKKSEPFRRENKKEKGKRCRDPCTDGPCRPEK</sequence>
<name>A0A6P4DZ70_DRORH</name>
<reference evidence="4" key="2">
    <citation type="submission" date="2025-04" db="UniProtKB">
        <authorList>
            <consortium name="RefSeq"/>
        </authorList>
    </citation>
    <scope>IDENTIFICATION</scope>
</reference>
<protein>
    <submittedName>
        <fullName evidence="4">Uncharacterized protein LOC108038535</fullName>
    </submittedName>
</protein>
<dbReference type="AlphaFoldDB" id="A0A6P4DZ70"/>
<evidence type="ECO:0000313" key="4">
    <source>
        <dbReference type="RefSeq" id="XP_016970852.1"/>
    </source>
</evidence>
<evidence type="ECO:0000313" key="3">
    <source>
        <dbReference type="Proteomes" id="UP001652680"/>
    </source>
</evidence>
<evidence type="ECO:0000313" key="2">
    <source>
        <dbReference type="EnsemblMetazoa" id="XP_016970852.1"/>
    </source>
</evidence>
<dbReference type="RefSeq" id="XP_016970852.1">
    <property type="nucleotide sequence ID" value="XM_017115363.1"/>
</dbReference>
<dbReference type="OrthoDB" id="7825958at2759"/>
<feature type="region of interest" description="Disordered" evidence="1">
    <location>
        <begin position="66"/>
        <end position="90"/>
    </location>
</feature>
<organism evidence="4">
    <name type="scientific">Drosophila rhopaloa</name>
    <name type="common">Fruit fly</name>
    <dbReference type="NCBI Taxonomy" id="1041015"/>
    <lineage>
        <taxon>Eukaryota</taxon>
        <taxon>Metazoa</taxon>
        <taxon>Ecdysozoa</taxon>
        <taxon>Arthropoda</taxon>
        <taxon>Hexapoda</taxon>
        <taxon>Insecta</taxon>
        <taxon>Pterygota</taxon>
        <taxon>Neoptera</taxon>
        <taxon>Endopterygota</taxon>
        <taxon>Diptera</taxon>
        <taxon>Brachycera</taxon>
        <taxon>Muscomorpha</taxon>
        <taxon>Ephydroidea</taxon>
        <taxon>Drosophilidae</taxon>
        <taxon>Drosophila</taxon>
        <taxon>Sophophora</taxon>
    </lineage>
</organism>
<keyword evidence="3" id="KW-1185">Reference proteome</keyword>
<reference evidence="2" key="3">
    <citation type="submission" date="2025-05" db="UniProtKB">
        <authorList>
            <consortium name="EnsemblMetazoa"/>
        </authorList>
    </citation>
    <scope>IDENTIFICATION</scope>
</reference>
<gene>
    <name evidence="4" type="primary">LOC108038535</name>
    <name evidence="2" type="synonym">108038535</name>
</gene>
<evidence type="ECO:0000256" key="1">
    <source>
        <dbReference type="SAM" id="MobiDB-lite"/>
    </source>
</evidence>